<dbReference type="InterPro" id="IPR036890">
    <property type="entry name" value="HATPase_C_sf"/>
</dbReference>
<dbReference type="PROSITE" id="PS00041">
    <property type="entry name" value="HTH_ARAC_FAMILY_1"/>
    <property type="match status" value="1"/>
</dbReference>
<keyword evidence="8" id="KW-0472">Membrane</keyword>
<evidence type="ECO:0000256" key="4">
    <source>
        <dbReference type="ARBA" id="ARBA00023015"/>
    </source>
</evidence>
<dbReference type="EC" id="2.7.13.3" evidence="2"/>
<dbReference type="RefSeq" id="WP_114792682.1">
    <property type="nucleotide sequence ID" value="NZ_CP139960.1"/>
</dbReference>
<dbReference type="SUPFAM" id="SSF50998">
    <property type="entry name" value="Quinoprotein alcohol dehydrogenase-like"/>
    <property type="match status" value="1"/>
</dbReference>
<feature type="transmembrane region" description="Helical" evidence="8">
    <location>
        <begin position="781"/>
        <end position="803"/>
    </location>
</feature>
<comment type="catalytic activity">
    <reaction evidence="1">
        <text>ATP + protein L-histidine = ADP + protein N-phospho-L-histidine.</text>
        <dbReference type="EC" id="2.7.13.3"/>
    </reaction>
</comment>
<dbReference type="PROSITE" id="PS50110">
    <property type="entry name" value="RESPONSE_REGULATORY"/>
    <property type="match status" value="1"/>
</dbReference>
<dbReference type="SMART" id="SM00342">
    <property type="entry name" value="HTH_ARAC"/>
    <property type="match status" value="1"/>
</dbReference>
<feature type="modified residue" description="4-aspartylphosphate" evidence="7">
    <location>
        <position position="1110"/>
    </location>
</feature>
<evidence type="ECO:0000256" key="3">
    <source>
        <dbReference type="ARBA" id="ARBA00022553"/>
    </source>
</evidence>
<evidence type="ECO:0000256" key="7">
    <source>
        <dbReference type="PROSITE-ProRule" id="PRU00169"/>
    </source>
</evidence>
<evidence type="ECO:0000313" key="14">
    <source>
        <dbReference type="Proteomes" id="UP001325680"/>
    </source>
</evidence>
<feature type="domain" description="HTH araC/xylS-type" evidence="10">
    <location>
        <begin position="1209"/>
        <end position="1307"/>
    </location>
</feature>
<protein>
    <recommendedName>
        <fullName evidence="2">histidine kinase</fullName>
        <ecNumber evidence="2">2.7.13.3</ecNumber>
    </recommendedName>
</protein>
<dbReference type="InterPro" id="IPR015943">
    <property type="entry name" value="WD40/YVTN_repeat-like_dom_sf"/>
</dbReference>
<feature type="domain" description="Response regulatory" evidence="12">
    <location>
        <begin position="1062"/>
        <end position="1177"/>
    </location>
</feature>
<evidence type="ECO:0000256" key="1">
    <source>
        <dbReference type="ARBA" id="ARBA00000085"/>
    </source>
</evidence>
<dbReference type="SUPFAM" id="SSF55874">
    <property type="entry name" value="ATPase domain of HSP90 chaperone/DNA topoisomerase II/histidine kinase"/>
    <property type="match status" value="1"/>
</dbReference>
<dbReference type="InterPro" id="IPR003661">
    <property type="entry name" value="HisK_dim/P_dom"/>
</dbReference>
<dbReference type="Gene3D" id="2.60.40.10">
    <property type="entry name" value="Immunoglobulins"/>
    <property type="match status" value="1"/>
</dbReference>
<dbReference type="CDD" id="cd17574">
    <property type="entry name" value="REC_OmpR"/>
    <property type="match status" value="1"/>
</dbReference>
<dbReference type="InterPro" id="IPR003594">
    <property type="entry name" value="HATPase_dom"/>
</dbReference>
<dbReference type="Pfam" id="PF02518">
    <property type="entry name" value="HATPase_c"/>
    <property type="match status" value="1"/>
</dbReference>
<evidence type="ECO:0000256" key="9">
    <source>
        <dbReference type="SAM" id="SignalP"/>
    </source>
</evidence>
<dbReference type="InterPro" id="IPR011006">
    <property type="entry name" value="CheY-like_superfamily"/>
</dbReference>
<dbReference type="CDD" id="cd00082">
    <property type="entry name" value="HisKA"/>
    <property type="match status" value="1"/>
</dbReference>
<dbReference type="PANTHER" id="PTHR43547:SF2">
    <property type="entry name" value="HYBRID SIGNAL TRANSDUCTION HISTIDINE KINASE C"/>
    <property type="match status" value="1"/>
</dbReference>
<evidence type="ECO:0000256" key="6">
    <source>
        <dbReference type="ARBA" id="ARBA00023163"/>
    </source>
</evidence>
<dbReference type="CDD" id="cd00075">
    <property type="entry name" value="HATPase"/>
    <property type="match status" value="1"/>
</dbReference>
<keyword evidence="8" id="KW-1133">Transmembrane helix</keyword>
<dbReference type="Pfam" id="PF12833">
    <property type="entry name" value="HTH_18"/>
    <property type="match status" value="1"/>
</dbReference>
<dbReference type="Gene3D" id="2.130.10.10">
    <property type="entry name" value="YVTN repeat-like/Quinoprotein amine dehydrogenase"/>
    <property type="match status" value="3"/>
</dbReference>
<dbReference type="InterPro" id="IPR011123">
    <property type="entry name" value="Y_Y_Y"/>
</dbReference>
<feature type="domain" description="Histidine kinase" evidence="11">
    <location>
        <begin position="832"/>
        <end position="1047"/>
    </location>
</feature>
<name>A0ABZ0WB20_9BACT</name>
<dbReference type="InterPro" id="IPR018060">
    <property type="entry name" value="HTH_AraC"/>
</dbReference>
<evidence type="ECO:0000259" key="10">
    <source>
        <dbReference type="PROSITE" id="PS01124"/>
    </source>
</evidence>
<dbReference type="Gene3D" id="1.10.10.60">
    <property type="entry name" value="Homeodomain-like"/>
    <property type="match status" value="1"/>
</dbReference>
<organism evidence="13 14">
    <name type="scientific">Niabella yanshanensis</name>
    <dbReference type="NCBI Taxonomy" id="577386"/>
    <lineage>
        <taxon>Bacteria</taxon>
        <taxon>Pseudomonadati</taxon>
        <taxon>Bacteroidota</taxon>
        <taxon>Chitinophagia</taxon>
        <taxon>Chitinophagales</taxon>
        <taxon>Chitinophagaceae</taxon>
        <taxon>Niabella</taxon>
    </lineage>
</organism>
<dbReference type="InterPro" id="IPR018062">
    <property type="entry name" value="HTH_AraC-typ_CS"/>
</dbReference>
<keyword evidence="6" id="KW-0804">Transcription</keyword>
<dbReference type="InterPro" id="IPR001789">
    <property type="entry name" value="Sig_transdc_resp-reg_receiver"/>
</dbReference>
<dbReference type="Gene3D" id="3.30.565.10">
    <property type="entry name" value="Histidine kinase-like ATPase, C-terminal domain"/>
    <property type="match status" value="1"/>
</dbReference>
<dbReference type="Proteomes" id="UP001325680">
    <property type="component" value="Chromosome"/>
</dbReference>
<dbReference type="InterPro" id="IPR013783">
    <property type="entry name" value="Ig-like_fold"/>
</dbReference>
<dbReference type="Pfam" id="PF00072">
    <property type="entry name" value="Response_reg"/>
    <property type="match status" value="1"/>
</dbReference>
<dbReference type="InterPro" id="IPR036097">
    <property type="entry name" value="HisK_dim/P_sf"/>
</dbReference>
<dbReference type="SUPFAM" id="SSF46689">
    <property type="entry name" value="Homeodomain-like"/>
    <property type="match status" value="1"/>
</dbReference>
<proteinExistence type="predicted"/>
<evidence type="ECO:0000259" key="12">
    <source>
        <dbReference type="PROSITE" id="PS50110"/>
    </source>
</evidence>
<dbReference type="Gene3D" id="1.10.287.130">
    <property type="match status" value="1"/>
</dbReference>
<dbReference type="PRINTS" id="PR00344">
    <property type="entry name" value="BCTRLSENSOR"/>
</dbReference>
<dbReference type="SUPFAM" id="SSF52172">
    <property type="entry name" value="CheY-like"/>
    <property type="match status" value="1"/>
</dbReference>
<dbReference type="SMART" id="SM00388">
    <property type="entry name" value="HisKA"/>
    <property type="match status" value="1"/>
</dbReference>
<accession>A0ABZ0WB20</accession>
<sequence>MKSILLIKSLLISALSLVLCHPGFAQQFVFSPFERSADLNEDQIRLVNQIPDGRLIILTESSTNLYNVGSVKNIPLDTVNFLPVNDYTNNHFCYVDDKWVWIKNQRSLSILNIVSEKYEDSPGKLLQELGFSEKPKNLFLDEQKNIWLLSVNDELYCYDRGLKTVSLALPGVKVRRNNDLVNNVTSWGEQVFLIYRSGLVKCYARTDFKELYSININEQRKIASWLSFVVASGKFLYLTTDDSGGGCSLIKLDVQTRRQTALINNHKQRVNGLTFDKRGGLWVAGTEGYWYFEASAVSGQFFSGILLNDGQQVHSGVSNVFCDNQEGTWMSTNKGLYYYNPHRFSFSGFNTSFFQFRGTDDLKVFCFEEQADRLLIGTLNGIYTKDVDKNNESKIRLLVPGLRCHALFRSKSGIVWIGAEDGLYAMRPNGSVTKVLDAYAYSIMEPVPGTLVIGTSNQGLLQFEESSQRVTTLFAHSFLPDIRQVLSWNGYWVGFCNNGLFFIDPSKKVLKYANEDRSRLAADLPPDVRILVCLFADKEGLLWLGTYGGLYAWDPVSARMYRFGTPEGLVNNSIKAVIQDADHSIWVTTSKGISRIEKKRLGADYKFTIHNYNENDGVSKHAFVGRASFLSKTNQLYFGNLDGLNYLKHSIEPDTPKIPVVIFNFKLFGRPVEENMLYDGKVLLNTSLSHTGQITLNHHQNFINIQFSGLNYINPEKTYFRYRLSGVDKQWREELPGKHFGEAVYTNLAPGEYKFSVMASFDGHRWPVTAKELIISIQPPVWATIYAKILYTLLLIGILYWLVKRYNTRQKKIRSQQQAEAIEREKSRFLTNISHDLRTPLTLIITPLRSLIRSISDTEIKENLKRIESNADLLLDTVNQLLEFKKIDESGELLHASYVENLSFLSGVGLNYAQLAAEKQIDFKVNVADTAGVWLDKKKVIRMVMNLLSNAFKFTPDGGSIVLDAFVRGTDELIITVADTGIGIPASEKQAIFDRFYKARNQDEANTGSGIGLYLVKKYAELHDGYVVIDDDEQYSTVFKVALNVGRLEQKANEPASDVKKSILIVEDNNSFLTFLETELAAYYTVFTANNGKKALELAIDKQPDLIITDMMMPEMNGIDLCLSIRKNINISHTPIIMLTARASDEAQYEGYEAGADAYLVKPFDMEMLKLRIRKLMQMFLDRQKLFSTEKDVKSDTITTNALDRDLLDRALNCVNGNLANTEYTVEKFSADMHMDRTGLYRKLMALTGQSPRDFIRTIRLNKAAELLSHPNAIVSQVAEEVGFSSVSYFSKSFQEKFGVSPSQYGQ</sequence>
<evidence type="ECO:0000256" key="5">
    <source>
        <dbReference type="ARBA" id="ARBA00023125"/>
    </source>
</evidence>
<dbReference type="Gene3D" id="3.40.50.2300">
    <property type="match status" value="1"/>
</dbReference>
<dbReference type="InterPro" id="IPR005467">
    <property type="entry name" value="His_kinase_dom"/>
</dbReference>
<evidence type="ECO:0000256" key="8">
    <source>
        <dbReference type="SAM" id="Phobius"/>
    </source>
</evidence>
<evidence type="ECO:0000256" key="2">
    <source>
        <dbReference type="ARBA" id="ARBA00012438"/>
    </source>
</evidence>
<dbReference type="PROSITE" id="PS50109">
    <property type="entry name" value="HIS_KIN"/>
    <property type="match status" value="1"/>
</dbReference>
<keyword evidence="5" id="KW-0238">DNA-binding</keyword>
<keyword evidence="9" id="KW-0732">Signal</keyword>
<reference evidence="13 14" key="1">
    <citation type="submission" date="2023-12" db="EMBL/GenBank/DDBJ databases">
        <title>Genome sequencing and assembly of bacterial species from a model synthetic community.</title>
        <authorList>
            <person name="Hogle S.L."/>
        </authorList>
    </citation>
    <scope>NUCLEOTIDE SEQUENCE [LARGE SCALE GENOMIC DNA]</scope>
    <source>
        <strain evidence="13 14">HAMBI_3031</strain>
    </source>
</reference>
<dbReference type="SMART" id="SM00448">
    <property type="entry name" value="REC"/>
    <property type="match status" value="1"/>
</dbReference>
<keyword evidence="4" id="KW-0805">Transcription regulation</keyword>
<feature type="chain" id="PRO_5046370372" description="histidine kinase" evidence="9">
    <location>
        <begin position="26"/>
        <end position="1307"/>
    </location>
</feature>
<dbReference type="SUPFAM" id="SSF47384">
    <property type="entry name" value="Homodimeric domain of signal transducing histidine kinase"/>
    <property type="match status" value="1"/>
</dbReference>
<dbReference type="SMART" id="SM00387">
    <property type="entry name" value="HATPase_c"/>
    <property type="match status" value="1"/>
</dbReference>
<dbReference type="InterPro" id="IPR004358">
    <property type="entry name" value="Sig_transdc_His_kin-like_C"/>
</dbReference>
<keyword evidence="3 7" id="KW-0597">Phosphoprotein</keyword>
<dbReference type="Pfam" id="PF07495">
    <property type="entry name" value="Y_Y_Y"/>
    <property type="match status" value="1"/>
</dbReference>
<dbReference type="EMBL" id="CP139960">
    <property type="protein sequence ID" value="WQD38762.1"/>
    <property type="molecule type" value="Genomic_DNA"/>
</dbReference>
<keyword evidence="8" id="KW-0812">Transmembrane</keyword>
<dbReference type="InterPro" id="IPR009057">
    <property type="entry name" value="Homeodomain-like_sf"/>
</dbReference>
<dbReference type="PANTHER" id="PTHR43547">
    <property type="entry name" value="TWO-COMPONENT HISTIDINE KINASE"/>
    <property type="match status" value="1"/>
</dbReference>
<evidence type="ECO:0000313" key="13">
    <source>
        <dbReference type="EMBL" id="WQD38762.1"/>
    </source>
</evidence>
<dbReference type="Pfam" id="PF00512">
    <property type="entry name" value="HisKA"/>
    <property type="match status" value="1"/>
</dbReference>
<evidence type="ECO:0000259" key="11">
    <source>
        <dbReference type="PROSITE" id="PS50109"/>
    </source>
</evidence>
<keyword evidence="14" id="KW-1185">Reference proteome</keyword>
<dbReference type="PROSITE" id="PS01124">
    <property type="entry name" value="HTH_ARAC_FAMILY_2"/>
    <property type="match status" value="1"/>
</dbReference>
<dbReference type="InterPro" id="IPR011047">
    <property type="entry name" value="Quinoprotein_ADH-like_sf"/>
</dbReference>
<gene>
    <name evidence="13" type="ORF">U0035_01215</name>
</gene>
<feature type="signal peptide" evidence="9">
    <location>
        <begin position="1"/>
        <end position="25"/>
    </location>
</feature>